<name>A0A845VAD6_9GAMM</name>
<dbReference type="Pfam" id="PF08808">
    <property type="entry name" value="RES"/>
    <property type="match status" value="1"/>
</dbReference>
<dbReference type="SMART" id="SM00953">
    <property type="entry name" value="RES"/>
    <property type="match status" value="1"/>
</dbReference>
<dbReference type="Proteomes" id="UP000484885">
    <property type="component" value="Unassembled WGS sequence"/>
</dbReference>
<accession>A0A845VAD6</accession>
<organism evidence="2 3">
    <name type="scientific">Wenzhouxiangella limi</name>
    <dbReference type="NCBI Taxonomy" id="2707351"/>
    <lineage>
        <taxon>Bacteria</taxon>
        <taxon>Pseudomonadati</taxon>
        <taxon>Pseudomonadota</taxon>
        <taxon>Gammaproteobacteria</taxon>
        <taxon>Chromatiales</taxon>
        <taxon>Wenzhouxiangellaceae</taxon>
        <taxon>Wenzhouxiangella</taxon>
    </lineage>
</organism>
<keyword evidence="3" id="KW-1185">Reference proteome</keyword>
<protein>
    <submittedName>
        <fullName evidence="2">RES domain-containing protein</fullName>
    </submittedName>
</protein>
<evidence type="ECO:0000259" key="1">
    <source>
        <dbReference type="SMART" id="SM00953"/>
    </source>
</evidence>
<dbReference type="InterPro" id="IPR014914">
    <property type="entry name" value="RES_dom"/>
</dbReference>
<reference evidence="2 3" key="1">
    <citation type="submission" date="2020-02" db="EMBL/GenBank/DDBJ databases">
        <authorList>
            <person name="Zhang X.-Y."/>
        </authorList>
    </citation>
    <scope>NUCLEOTIDE SEQUENCE [LARGE SCALE GENOMIC DNA]</scope>
    <source>
        <strain evidence="2 3">C33</strain>
    </source>
</reference>
<sequence>MRFQGQAFRAHDPRWAWDPESGEGARLHGGRFNPCGMPALYLSLTPEGAWAEGQQAFPFKPQPLTICAYQIDCERIVDLRDTAARESAGVSGEDLACAWEEIMARNAVPPTHELARQLIETGVAGILVPSVAPGAPDRAANFVAWRWSRNHPHRIECIDEEGRLAAPEGLSAYLP</sequence>
<evidence type="ECO:0000313" key="3">
    <source>
        <dbReference type="Proteomes" id="UP000484885"/>
    </source>
</evidence>
<comment type="caution">
    <text evidence="2">The sequence shown here is derived from an EMBL/GenBank/DDBJ whole genome shotgun (WGS) entry which is preliminary data.</text>
</comment>
<gene>
    <name evidence="2" type="ORF">G3I74_00850</name>
</gene>
<dbReference type="EMBL" id="JAAGSC010000023">
    <property type="protein sequence ID" value="NDY94279.1"/>
    <property type="molecule type" value="Genomic_DNA"/>
</dbReference>
<dbReference type="AlphaFoldDB" id="A0A845VAD6"/>
<proteinExistence type="predicted"/>
<evidence type="ECO:0000313" key="2">
    <source>
        <dbReference type="EMBL" id="NDY94279.1"/>
    </source>
</evidence>
<feature type="domain" description="RES" evidence="1">
    <location>
        <begin position="19"/>
        <end position="161"/>
    </location>
</feature>